<dbReference type="Pfam" id="PF13460">
    <property type="entry name" value="NAD_binding_10"/>
    <property type="match status" value="1"/>
</dbReference>
<gene>
    <name evidence="5" type="ORF">A1O3_00559</name>
</gene>
<dbReference type="OrthoDB" id="9974981at2759"/>
<evidence type="ECO:0000313" key="5">
    <source>
        <dbReference type="EMBL" id="EXJ92009.1"/>
    </source>
</evidence>
<keyword evidence="6" id="KW-1185">Reference proteome</keyword>
<keyword evidence="2" id="KW-0521">NADP</keyword>
<dbReference type="STRING" id="1182542.W9ZBX3"/>
<dbReference type="CDD" id="cd05259">
    <property type="entry name" value="PCBER_SDR_a"/>
    <property type="match status" value="1"/>
</dbReference>
<keyword evidence="3" id="KW-0560">Oxidoreductase</keyword>
<evidence type="ECO:0000256" key="3">
    <source>
        <dbReference type="ARBA" id="ARBA00023002"/>
    </source>
</evidence>
<dbReference type="GO" id="GO:0016491">
    <property type="term" value="F:oxidoreductase activity"/>
    <property type="evidence" value="ECO:0007669"/>
    <property type="project" value="UniProtKB-KW"/>
</dbReference>
<evidence type="ECO:0000259" key="4">
    <source>
        <dbReference type="Pfam" id="PF13460"/>
    </source>
</evidence>
<evidence type="ECO:0000313" key="6">
    <source>
        <dbReference type="Proteomes" id="UP000019478"/>
    </source>
</evidence>
<proteinExistence type="inferred from homology"/>
<dbReference type="AlphaFoldDB" id="W9ZBX3"/>
<dbReference type="HOGENOM" id="CLU_044876_3_3_1"/>
<dbReference type="Gene3D" id="3.90.25.10">
    <property type="entry name" value="UDP-galactose 4-epimerase, domain 1"/>
    <property type="match status" value="1"/>
</dbReference>
<sequence length="301" mass="32196">MAAVHKVAIFGAGGTIGKSITSALVTDKSFDVTIISRADSTSTFPNGIPVTRTDYTVPALTAALRGQDAVVSAVGVAGISKQKDMMDAAEAAGVRLFILSDFGYGPAHQHLPEFDTIGKPRQEVLSYASERAKSNPQFTWSAVAIGNPIDWALNAFPTLGFDFVNRKAIIYDSGTERFTGTTMNGIANAVVGALKHPQEVANRHLHVRSVETCQNELLAAVEEVTGEKWPVAHETTKDLLEKGRAKLAKGERGWVLDLIVAQLLEEGSGRSIVVTQDKADNGLLEMPKEDVLGMVRGILKG</sequence>
<dbReference type="InterPro" id="IPR016040">
    <property type="entry name" value="NAD(P)-bd_dom"/>
</dbReference>
<dbReference type="InterPro" id="IPR051609">
    <property type="entry name" value="NmrA/Isoflavone_reductase-like"/>
</dbReference>
<comment type="similarity">
    <text evidence="1">Belongs to the NmrA-type oxidoreductase family. Isoflavone reductase subfamily.</text>
</comment>
<accession>W9ZBX3</accession>
<dbReference type="InterPro" id="IPR036291">
    <property type="entry name" value="NAD(P)-bd_dom_sf"/>
</dbReference>
<evidence type="ECO:0000256" key="1">
    <source>
        <dbReference type="ARBA" id="ARBA00005725"/>
    </source>
</evidence>
<dbReference type="eggNOG" id="ENOG502SM3M">
    <property type="taxonomic scope" value="Eukaryota"/>
</dbReference>
<protein>
    <recommendedName>
        <fullName evidence="4">NAD(P)-binding domain-containing protein</fullName>
    </recommendedName>
</protein>
<dbReference type="Gene3D" id="3.40.50.720">
    <property type="entry name" value="NAD(P)-binding Rossmann-like Domain"/>
    <property type="match status" value="1"/>
</dbReference>
<dbReference type="InterPro" id="IPR045312">
    <property type="entry name" value="PCBER-like"/>
</dbReference>
<name>W9ZBX3_9EURO</name>
<comment type="caution">
    <text evidence="5">The sequence shown here is derived from an EMBL/GenBank/DDBJ whole genome shotgun (WGS) entry which is preliminary data.</text>
</comment>
<dbReference type="RefSeq" id="XP_007728899.1">
    <property type="nucleotide sequence ID" value="XM_007730709.1"/>
</dbReference>
<dbReference type="SUPFAM" id="SSF51735">
    <property type="entry name" value="NAD(P)-binding Rossmann-fold domains"/>
    <property type="match status" value="1"/>
</dbReference>
<dbReference type="PANTHER" id="PTHR47706:SF9">
    <property type="entry name" value="NMRA-LIKE DOMAIN-CONTAINING PROTEIN-RELATED"/>
    <property type="match status" value="1"/>
</dbReference>
<organism evidence="5 6">
    <name type="scientific">Capronia epimyces CBS 606.96</name>
    <dbReference type="NCBI Taxonomy" id="1182542"/>
    <lineage>
        <taxon>Eukaryota</taxon>
        <taxon>Fungi</taxon>
        <taxon>Dikarya</taxon>
        <taxon>Ascomycota</taxon>
        <taxon>Pezizomycotina</taxon>
        <taxon>Eurotiomycetes</taxon>
        <taxon>Chaetothyriomycetidae</taxon>
        <taxon>Chaetothyriales</taxon>
        <taxon>Herpotrichiellaceae</taxon>
        <taxon>Capronia</taxon>
    </lineage>
</organism>
<dbReference type="GeneID" id="19164699"/>
<feature type="domain" description="NAD(P)-binding" evidence="4">
    <location>
        <begin position="11"/>
        <end position="114"/>
    </location>
</feature>
<dbReference type="Proteomes" id="UP000019478">
    <property type="component" value="Unassembled WGS sequence"/>
</dbReference>
<dbReference type="PANTHER" id="PTHR47706">
    <property type="entry name" value="NMRA-LIKE FAMILY PROTEIN"/>
    <property type="match status" value="1"/>
</dbReference>
<evidence type="ECO:0000256" key="2">
    <source>
        <dbReference type="ARBA" id="ARBA00022857"/>
    </source>
</evidence>
<dbReference type="EMBL" id="AMGY01000001">
    <property type="protein sequence ID" value="EXJ92009.1"/>
    <property type="molecule type" value="Genomic_DNA"/>
</dbReference>
<reference evidence="5 6" key="1">
    <citation type="submission" date="2013-03" db="EMBL/GenBank/DDBJ databases">
        <title>The Genome Sequence of Capronia epimyces CBS 606.96.</title>
        <authorList>
            <consortium name="The Broad Institute Genomics Platform"/>
            <person name="Cuomo C."/>
            <person name="de Hoog S."/>
            <person name="Gorbushina A."/>
            <person name="Walker B."/>
            <person name="Young S.K."/>
            <person name="Zeng Q."/>
            <person name="Gargeya S."/>
            <person name="Fitzgerald M."/>
            <person name="Haas B."/>
            <person name="Abouelleil A."/>
            <person name="Allen A.W."/>
            <person name="Alvarado L."/>
            <person name="Arachchi H.M."/>
            <person name="Berlin A.M."/>
            <person name="Chapman S.B."/>
            <person name="Gainer-Dewar J."/>
            <person name="Goldberg J."/>
            <person name="Griggs A."/>
            <person name="Gujja S."/>
            <person name="Hansen M."/>
            <person name="Howarth C."/>
            <person name="Imamovic A."/>
            <person name="Ireland A."/>
            <person name="Larimer J."/>
            <person name="McCowan C."/>
            <person name="Murphy C."/>
            <person name="Pearson M."/>
            <person name="Poon T.W."/>
            <person name="Priest M."/>
            <person name="Roberts A."/>
            <person name="Saif S."/>
            <person name="Shea T."/>
            <person name="Sisk P."/>
            <person name="Sykes S."/>
            <person name="Wortman J."/>
            <person name="Nusbaum C."/>
            <person name="Birren B."/>
        </authorList>
    </citation>
    <scope>NUCLEOTIDE SEQUENCE [LARGE SCALE GENOMIC DNA]</scope>
    <source>
        <strain evidence="5 6">CBS 606.96</strain>
    </source>
</reference>